<evidence type="ECO:0000256" key="1">
    <source>
        <dbReference type="ARBA" id="ARBA00001962"/>
    </source>
</evidence>
<accession>A0A1H7LL32</accession>
<gene>
    <name evidence="8" type="ORF">SAMN05443999_10382</name>
</gene>
<evidence type="ECO:0000313" key="8">
    <source>
        <dbReference type="EMBL" id="SEK99650.1"/>
    </source>
</evidence>
<reference evidence="8 9" key="1">
    <citation type="submission" date="2016-10" db="EMBL/GenBank/DDBJ databases">
        <authorList>
            <person name="de Groot N.N."/>
        </authorList>
    </citation>
    <scope>NUCLEOTIDE SEQUENCE [LARGE SCALE GENOMIC DNA]</scope>
    <source>
        <strain evidence="8 9">DSM 100674</strain>
    </source>
</reference>
<dbReference type="OrthoDB" id="7456916at2"/>
<sequence>MTDPQTPARSPRLDHCPEGLPRAAYIDPDWFGREMAGIFSRHWVMAGRLADLTPGTMRRVRVGAAEAILCRNASGHLAAFHNLCRHRGAELCRGEVEPLGRLITCPYHAWAYAAQDGRLVSTAFARPTGDFRPEDHGLIPLCLRIWAGFVFLSAATNPPDLWSDVSLSTLDNWPMQDLVTGHRHTVDLACNWKVFWENYSECLHCPGIHPELSDLVPIYASGLMAPSESLDWIPGTAPEPALKPGAQSWTMTGAACGPAFADLNDEERAAGHSFVTLWPSAFVVAHVDHVRSVRLTPLGPDRTRLTAEWYFAPQTLARPDFDAAEVAAFARTVLAQDGAAAEMTQRGMASPAFTHARLMPEEYEIHRFHQWIRTEMENPS</sequence>
<evidence type="ECO:0000256" key="4">
    <source>
        <dbReference type="ARBA" id="ARBA00023002"/>
    </source>
</evidence>
<dbReference type="InterPro" id="IPR017941">
    <property type="entry name" value="Rieske_2Fe-2S"/>
</dbReference>
<evidence type="ECO:0000313" key="9">
    <source>
        <dbReference type="Proteomes" id="UP000199582"/>
    </source>
</evidence>
<dbReference type="PANTHER" id="PTHR43756:SF5">
    <property type="entry name" value="CHOLINE MONOOXYGENASE, CHLOROPLASTIC"/>
    <property type="match status" value="1"/>
</dbReference>
<dbReference type="Gene3D" id="3.90.380.10">
    <property type="entry name" value="Naphthalene 1,2-dioxygenase Alpha Subunit, Chain A, domain 1"/>
    <property type="match status" value="1"/>
</dbReference>
<evidence type="ECO:0000256" key="6">
    <source>
        <dbReference type="ARBA" id="ARBA00023014"/>
    </source>
</evidence>
<dbReference type="SUPFAM" id="SSF50022">
    <property type="entry name" value="ISP domain"/>
    <property type="match status" value="1"/>
</dbReference>
<keyword evidence="3" id="KW-0479">Metal-binding</keyword>
<dbReference type="RefSeq" id="WP_093033571.1">
    <property type="nucleotide sequence ID" value="NZ_FOAG01000003.1"/>
</dbReference>
<proteinExistence type="predicted"/>
<dbReference type="STRING" id="1287727.SAMN05443999_10382"/>
<keyword evidence="2" id="KW-0001">2Fe-2S</keyword>
<dbReference type="GO" id="GO:0005506">
    <property type="term" value="F:iron ion binding"/>
    <property type="evidence" value="ECO:0007669"/>
    <property type="project" value="InterPro"/>
</dbReference>
<comment type="cofactor">
    <cofactor evidence="1">
        <name>Fe cation</name>
        <dbReference type="ChEBI" id="CHEBI:24875"/>
    </cofactor>
</comment>
<dbReference type="AlphaFoldDB" id="A0A1H7LL32"/>
<feature type="domain" description="Rieske" evidence="7">
    <location>
        <begin position="44"/>
        <end position="152"/>
    </location>
</feature>
<dbReference type="PROSITE" id="PS51296">
    <property type="entry name" value="RIESKE"/>
    <property type="match status" value="1"/>
</dbReference>
<keyword evidence="6" id="KW-0411">Iron-sulfur</keyword>
<organism evidence="8 9">
    <name type="scientific">Roseovarius azorensis</name>
    <dbReference type="NCBI Taxonomy" id="1287727"/>
    <lineage>
        <taxon>Bacteria</taxon>
        <taxon>Pseudomonadati</taxon>
        <taxon>Pseudomonadota</taxon>
        <taxon>Alphaproteobacteria</taxon>
        <taxon>Rhodobacterales</taxon>
        <taxon>Roseobacteraceae</taxon>
        <taxon>Roseovarius</taxon>
    </lineage>
</organism>
<dbReference type="PANTHER" id="PTHR43756">
    <property type="entry name" value="CHOLINE MONOOXYGENASE, CHLOROPLASTIC"/>
    <property type="match status" value="1"/>
</dbReference>
<dbReference type="CDD" id="cd03469">
    <property type="entry name" value="Rieske_RO_Alpha_N"/>
    <property type="match status" value="1"/>
</dbReference>
<dbReference type="GO" id="GO:0051537">
    <property type="term" value="F:2 iron, 2 sulfur cluster binding"/>
    <property type="evidence" value="ECO:0007669"/>
    <property type="project" value="UniProtKB-KW"/>
</dbReference>
<dbReference type="InterPro" id="IPR036922">
    <property type="entry name" value="Rieske_2Fe-2S_sf"/>
</dbReference>
<name>A0A1H7LL32_9RHOB</name>
<protein>
    <submittedName>
        <fullName evidence="8">Rieske 2Fe-2S family protein</fullName>
    </submittedName>
</protein>
<evidence type="ECO:0000256" key="2">
    <source>
        <dbReference type="ARBA" id="ARBA00022714"/>
    </source>
</evidence>
<dbReference type="InterPro" id="IPR015879">
    <property type="entry name" value="Ring_hydroxy_dOase_asu_C_dom"/>
</dbReference>
<keyword evidence="4" id="KW-0560">Oxidoreductase</keyword>
<dbReference type="Pfam" id="PF00848">
    <property type="entry name" value="Ring_hydroxyl_A"/>
    <property type="match status" value="1"/>
</dbReference>
<dbReference type="Proteomes" id="UP000199582">
    <property type="component" value="Unassembled WGS sequence"/>
</dbReference>
<evidence type="ECO:0000259" key="7">
    <source>
        <dbReference type="PROSITE" id="PS51296"/>
    </source>
</evidence>
<dbReference type="GO" id="GO:0016491">
    <property type="term" value="F:oxidoreductase activity"/>
    <property type="evidence" value="ECO:0007669"/>
    <property type="project" value="UniProtKB-KW"/>
</dbReference>
<keyword evidence="9" id="KW-1185">Reference proteome</keyword>
<keyword evidence="5" id="KW-0408">Iron</keyword>
<dbReference type="Gene3D" id="2.102.10.10">
    <property type="entry name" value="Rieske [2Fe-2S] iron-sulphur domain"/>
    <property type="match status" value="1"/>
</dbReference>
<evidence type="ECO:0000256" key="5">
    <source>
        <dbReference type="ARBA" id="ARBA00023004"/>
    </source>
</evidence>
<dbReference type="Pfam" id="PF00355">
    <property type="entry name" value="Rieske"/>
    <property type="match status" value="1"/>
</dbReference>
<evidence type="ECO:0000256" key="3">
    <source>
        <dbReference type="ARBA" id="ARBA00022723"/>
    </source>
</evidence>
<dbReference type="EMBL" id="FOAG01000003">
    <property type="protein sequence ID" value="SEK99650.1"/>
    <property type="molecule type" value="Genomic_DNA"/>
</dbReference>
<dbReference type="InterPro" id="IPR001663">
    <property type="entry name" value="Rng_hydr_dOase-A"/>
</dbReference>
<dbReference type="PRINTS" id="PR00090">
    <property type="entry name" value="RNGDIOXGNASE"/>
</dbReference>
<dbReference type="SUPFAM" id="SSF55961">
    <property type="entry name" value="Bet v1-like"/>
    <property type="match status" value="1"/>
</dbReference>